<proteinExistence type="predicted"/>
<name>A0A6N8SJQ4_9HYPH</name>
<protein>
    <submittedName>
        <fullName evidence="1">Uncharacterized protein</fullName>
    </submittedName>
</protein>
<organism evidence="1 2">
    <name type="scientific">Shinella kummerowiae</name>
    <dbReference type="NCBI Taxonomy" id="417745"/>
    <lineage>
        <taxon>Bacteria</taxon>
        <taxon>Pseudomonadati</taxon>
        <taxon>Pseudomonadota</taxon>
        <taxon>Alphaproteobacteria</taxon>
        <taxon>Hyphomicrobiales</taxon>
        <taxon>Rhizobiaceae</taxon>
        <taxon>Shinella</taxon>
    </lineage>
</organism>
<accession>A0A6N8SJQ4</accession>
<evidence type="ECO:0000313" key="1">
    <source>
        <dbReference type="EMBL" id="MXN48687.1"/>
    </source>
</evidence>
<dbReference type="InterPro" id="IPR045510">
    <property type="entry name" value="DUF6481"/>
</dbReference>
<gene>
    <name evidence="1" type="ORF">GR138_26135</name>
</gene>
<dbReference type="EMBL" id="WUMK01000011">
    <property type="protein sequence ID" value="MXN48687.1"/>
    <property type="molecule type" value="Genomic_DNA"/>
</dbReference>
<sequence length="126" mass="14222">MKNARNNEVADRRSSSAEAKAALLNAYRAAKTAAEPAKIARQAERTVISNAHEERRVERERVKLEEQTRIVTEAAERQAAAEAVIAAETEARERAEKARIARVVDDEALRKAERDRRYANRKARQA</sequence>
<dbReference type="Proteomes" id="UP000435802">
    <property type="component" value="Unassembled WGS sequence"/>
</dbReference>
<comment type="caution">
    <text evidence="1">The sequence shown here is derived from an EMBL/GenBank/DDBJ whole genome shotgun (WGS) entry which is preliminary data.</text>
</comment>
<dbReference type="RefSeq" id="WP_160862177.1">
    <property type="nucleotide sequence ID" value="NZ_WUMK01000011.1"/>
</dbReference>
<evidence type="ECO:0000313" key="2">
    <source>
        <dbReference type="Proteomes" id="UP000435802"/>
    </source>
</evidence>
<dbReference type="AlphaFoldDB" id="A0A6N8SJQ4"/>
<dbReference type="Pfam" id="PF20089">
    <property type="entry name" value="DUF6481"/>
    <property type="match status" value="1"/>
</dbReference>
<keyword evidence="2" id="KW-1185">Reference proteome</keyword>
<reference evidence="1 2" key="1">
    <citation type="submission" date="2019-12" db="EMBL/GenBank/DDBJ databases">
        <title>Shinella kummerowiae sp. nov., a symbiotic bacterium isolated from root nodules of the herbal legume Kummerowia stipulacea.</title>
        <authorList>
            <person name="Gao J."/>
        </authorList>
    </citation>
    <scope>NUCLEOTIDE SEQUENCE [LARGE SCALE GENOMIC DNA]</scope>
    <source>
        <strain evidence="1 2">CCBAU 25048</strain>
    </source>
</reference>